<name>A0A341BGR9_NEOAA</name>
<organism evidence="1 2">
    <name type="scientific">Neophocaena asiaeorientalis asiaeorientalis</name>
    <name type="common">Yangtze finless porpoise</name>
    <name type="synonym">Neophocaena phocaenoides subsp. asiaeorientalis</name>
    <dbReference type="NCBI Taxonomy" id="1706337"/>
    <lineage>
        <taxon>Eukaryota</taxon>
        <taxon>Metazoa</taxon>
        <taxon>Chordata</taxon>
        <taxon>Craniata</taxon>
        <taxon>Vertebrata</taxon>
        <taxon>Euteleostomi</taxon>
        <taxon>Mammalia</taxon>
        <taxon>Eutheria</taxon>
        <taxon>Laurasiatheria</taxon>
        <taxon>Artiodactyla</taxon>
        <taxon>Whippomorpha</taxon>
        <taxon>Cetacea</taxon>
        <taxon>Odontoceti</taxon>
        <taxon>Phocoenidae</taxon>
        <taxon>Neophocaena</taxon>
    </lineage>
</organism>
<dbReference type="KEGG" id="nasi:112400444"/>
<dbReference type="AlphaFoldDB" id="A0A341BGR9"/>
<sequence>MGTHNSSCPVPCEETEYPAAISHSAFLSQKALKHLSKKLNQSQQYIRFSLSVEERDPQGLSFACRVNLTSFQPRESPAADSQGCSRVKAGAHHVLVTLSISFPSDVPQPTSGPNVSDEDVCPELQADWAAKSPNKPELIADLGRLLGLFCGPA</sequence>
<accession>A0A341BGR9</accession>
<dbReference type="CTD" id="51802"/>
<dbReference type="STRING" id="1706337.A0A341BGR9"/>
<dbReference type="InParanoid" id="A0A341BGR9"/>
<dbReference type="RefSeq" id="XP_024601961.1">
    <property type="nucleotide sequence ID" value="XM_024746193.1"/>
</dbReference>
<protein>
    <submittedName>
        <fullName evidence="2">Acid-sensing ion channel 5 isoform X1</fullName>
    </submittedName>
</protein>
<keyword evidence="1" id="KW-1185">Reference proteome</keyword>
<dbReference type="Proteomes" id="UP000252040">
    <property type="component" value="Unplaced"/>
</dbReference>
<gene>
    <name evidence="2" type="primary">ASIC5</name>
</gene>
<proteinExistence type="predicted"/>
<evidence type="ECO:0000313" key="2">
    <source>
        <dbReference type="RefSeq" id="XP_024601961.1"/>
    </source>
</evidence>
<reference evidence="2" key="1">
    <citation type="submission" date="2025-08" db="UniProtKB">
        <authorList>
            <consortium name="RefSeq"/>
        </authorList>
    </citation>
    <scope>IDENTIFICATION</scope>
    <source>
        <tissue evidence="2">Meat</tissue>
    </source>
</reference>
<dbReference type="GeneID" id="112400444"/>
<evidence type="ECO:0000313" key="1">
    <source>
        <dbReference type="Proteomes" id="UP000252040"/>
    </source>
</evidence>